<feature type="transmembrane region" description="Helical" evidence="5">
    <location>
        <begin position="464"/>
        <end position="483"/>
    </location>
</feature>
<evidence type="ECO:0000313" key="7">
    <source>
        <dbReference type="Proteomes" id="UP000536275"/>
    </source>
</evidence>
<feature type="transmembrane region" description="Helical" evidence="5">
    <location>
        <begin position="372"/>
        <end position="395"/>
    </location>
</feature>
<keyword evidence="4 5" id="KW-0472">Membrane</keyword>
<keyword evidence="3 5" id="KW-1133">Transmembrane helix</keyword>
<dbReference type="EMBL" id="JABWAD010000016">
    <property type="protein sequence ID" value="KAF6071421.1"/>
    <property type="molecule type" value="Genomic_DNA"/>
</dbReference>
<gene>
    <name evidence="6" type="ORF">FOB64_001159</name>
</gene>
<evidence type="ECO:0000256" key="3">
    <source>
        <dbReference type="ARBA" id="ARBA00022989"/>
    </source>
</evidence>
<feature type="transmembrane region" description="Helical" evidence="5">
    <location>
        <begin position="431"/>
        <end position="452"/>
    </location>
</feature>
<keyword evidence="2 5" id="KW-0812">Transmembrane</keyword>
<feature type="transmembrane region" description="Helical" evidence="5">
    <location>
        <begin position="325"/>
        <end position="352"/>
    </location>
</feature>
<protein>
    <submittedName>
        <fullName evidence="6">Major Facilitator Superfamily protein</fullName>
    </submittedName>
</protein>
<evidence type="ECO:0000256" key="2">
    <source>
        <dbReference type="ARBA" id="ARBA00022692"/>
    </source>
</evidence>
<proteinExistence type="predicted"/>
<feature type="transmembrane region" description="Helical" evidence="5">
    <location>
        <begin position="515"/>
        <end position="533"/>
    </location>
</feature>
<dbReference type="PANTHER" id="PTHR21576">
    <property type="entry name" value="UNCHARACTERIZED NODULIN-LIKE PROTEIN"/>
    <property type="match status" value="1"/>
</dbReference>
<feature type="transmembrane region" description="Helical" evidence="5">
    <location>
        <begin position="158"/>
        <end position="176"/>
    </location>
</feature>
<dbReference type="AlphaFoldDB" id="A0A8H6C1V3"/>
<evidence type="ECO:0000256" key="5">
    <source>
        <dbReference type="SAM" id="Phobius"/>
    </source>
</evidence>
<dbReference type="InterPro" id="IPR036259">
    <property type="entry name" value="MFS_trans_sf"/>
</dbReference>
<sequence>MSTLPFINNGNKSNTGSSHLPGRLTALIVSILVALASGTPYLYGVYSPQFVKQVGLTTSDSATISLATNLGSGVGGLPGGLIIDHFGPQKSILLGSVCIFIGYFAMHKIYEAKYDNLLIICLAMVLAGFGSITSYFATLKASQSNFPKHRGAAGAFPVSAYGFAATIFSIISATYFKGNSGGLLEFLSIFCGSMTFLGSFFIHIYLDHHDDREMDPEMSSPEFVSSPSPNYYNIESASSRSPRIEEEISLLRSISFWGIGQRTPRESISLQESEANNIVESLRNENVPKQQQEEQSKDSNKSWLNLISVPEFLQKENGRIFAIHYYIVSLASGIGQMYIYSVGFIVTAQYYYGKNKIENLTTENHRFSLQTLQALQVSVISIASFSGRLFSGFLSDYIYKKWHIQRLWIVPVTLVFLALGQYLTIQNVNDLHLVTLASALIGGSYGLIFGTYPAVIADRFGTRSFSTSWGLVCTGPLITLWILNKSFGKLYDANSDSDTGICYLGNGCYQGAFELSLVLCGMTFVVTLLLIYIQRKQ</sequence>
<evidence type="ECO:0000313" key="6">
    <source>
        <dbReference type="EMBL" id="KAF6071421.1"/>
    </source>
</evidence>
<dbReference type="SUPFAM" id="SSF103473">
    <property type="entry name" value="MFS general substrate transporter"/>
    <property type="match status" value="2"/>
</dbReference>
<comment type="subcellular location">
    <subcellularLocation>
        <location evidence="1">Membrane</location>
        <topology evidence="1">Multi-pass membrane protein</topology>
    </subcellularLocation>
</comment>
<name>A0A8H6C1V3_CANAX</name>
<dbReference type="InterPro" id="IPR011701">
    <property type="entry name" value="MFS"/>
</dbReference>
<accession>A0A8H6C1V3</accession>
<dbReference type="GO" id="GO:0022857">
    <property type="term" value="F:transmembrane transporter activity"/>
    <property type="evidence" value="ECO:0007669"/>
    <property type="project" value="InterPro"/>
</dbReference>
<feature type="transmembrane region" description="Helical" evidence="5">
    <location>
        <begin position="92"/>
        <end position="110"/>
    </location>
</feature>
<dbReference type="GO" id="GO:0000329">
    <property type="term" value="C:fungal-type vacuole membrane"/>
    <property type="evidence" value="ECO:0007669"/>
    <property type="project" value="TreeGrafter"/>
</dbReference>
<feature type="transmembrane region" description="Helical" evidence="5">
    <location>
        <begin position="20"/>
        <end position="43"/>
    </location>
</feature>
<reference evidence="6 7" key="1">
    <citation type="submission" date="2020-03" db="EMBL/GenBank/DDBJ databases">
        <title>FDA dAtabase for Regulatory Grade micrObial Sequences (FDA-ARGOS): Supporting development and validation of Infectious Disease Dx tests.</title>
        <authorList>
            <person name="Campos J."/>
            <person name="Goldberg B."/>
            <person name="Tallon L."/>
            <person name="Sadzewicz L."/>
            <person name="Vavikolanu K."/>
            <person name="Mehta A."/>
            <person name="Aluvathingal J."/>
            <person name="Nadendla S."/>
            <person name="Nandy P."/>
            <person name="Geyer C."/>
            <person name="Yan Y."/>
            <person name="Sichtig H."/>
        </authorList>
    </citation>
    <scope>NUCLEOTIDE SEQUENCE [LARGE SCALE GENOMIC DNA]</scope>
    <source>
        <strain evidence="6 7">FDAARGOS_656</strain>
    </source>
</reference>
<dbReference type="Proteomes" id="UP000536275">
    <property type="component" value="Unassembled WGS sequence"/>
</dbReference>
<evidence type="ECO:0000256" key="1">
    <source>
        <dbReference type="ARBA" id="ARBA00004141"/>
    </source>
</evidence>
<organism evidence="6 7">
    <name type="scientific">Candida albicans</name>
    <name type="common">Yeast</name>
    <dbReference type="NCBI Taxonomy" id="5476"/>
    <lineage>
        <taxon>Eukaryota</taxon>
        <taxon>Fungi</taxon>
        <taxon>Dikarya</taxon>
        <taxon>Ascomycota</taxon>
        <taxon>Saccharomycotina</taxon>
        <taxon>Pichiomycetes</taxon>
        <taxon>Debaryomycetaceae</taxon>
        <taxon>Candida/Lodderomyces clade</taxon>
        <taxon>Candida</taxon>
    </lineage>
</organism>
<dbReference type="PANTHER" id="PTHR21576:SF166">
    <property type="entry name" value="ADR278WP"/>
    <property type="match status" value="1"/>
</dbReference>
<comment type="caution">
    <text evidence="6">The sequence shown here is derived from an EMBL/GenBank/DDBJ whole genome shotgun (WGS) entry which is preliminary data.</text>
</comment>
<feature type="transmembrane region" description="Helical" evidence="5">
    <location>
        <begin position="182"/>
        <end position="206"/>
    </location>
</feature>
<feature type="transmembrane region" description="Helical" evidence="5">
    <location>
        <begin position="116"/>
        <end position="137"/>
    </location>
</feature>
<feature type="transmembrane region" description="Helical" evidence="5">
    <location>
        <begin position="407"/>
        <end position="425"/>
    </location>
</feature>
<dbReference type="Gene3D" id="1.20.1250.20">
    <property type="entry name" value="MFS general substrate transporter like domains"/>
    <property type="match status" value="2"/>
</dbReference>
<evidence type="ECO:0000256" key="4">
    <source>
        <dbReference type="ARBA" id="ARBA00023136"/>
    </source>
</evidence>
<dbReference type="Pfam" id="PF07690">
    <property type="entry name" value="MFS_1"/>
    <property type="match status" value="1"/>
</dbReference>